<dbReference type="InterPro" id="IPR008979">
    <property type="entry name" value="Galactose-bd-like_sf"/>
</dbReference>
<dbReference type="AlphaFoldDB" id="A0A840L9T1"/>
<evidence type="ECO:0000313" key="4">
    <source>
        <dbReference type="Proteomes" id="UP000562027"/>
    </source>
</evidence>
<evidence type="ECO:0000259" key="2">
    <source>
        <dbReference type="Pfam" id="PF07589"/>
    </source>
</evidence>
<dbReference type="NCBIfam" id="TIGR02595">
    <property type="entry name" value="PEP_CTERM"/>
    <property type="match status" value="1"/>
</dbReference>
<gene>
    <name evidence="3" type="ORF">HNP55_002022</name>
</gene>
<dbReference type="EMBL" id="JACHLP010000003">
    <property type="protein sequence ID" value="MBB4843503.1"/>
    <property type="molecule type" value="Genomic_DNA"/>
</dbReference>
<dbReference type="Pfam" id="PF07589">
    <property type="entry name" value="PEP-CTERM"/>
    <property type="match status" value="1"/>
</dbReference>
<comment type="caution">
    <text evidence="3">The sequence shown here is derived from an EMBL/GenBank/DDBJ whole genome shotgun (WGS) entry which is preliminary data.</text>
</comment>
<evidence type="ECO:0000256" key="1">
    <source>
        <dbReference type="SAM" id="SignalP"/>
    </source>
</evidence>
<keyword evidence="4" id="KW-1185">Reference proteome</keyword>
<feature type="chain" id="PRO_5032465304" description="Ice-binding protein C-terminal domain-containing protein" evidence="1">
    <location>
        <begin position="20"/>
        <end position="206"/>
    </location>
</feature>
<dbReference type="Proteomes" id="UP000562027">
    <property type="component" value="Unassembled WGS sequence"/>
</dbReference>
<protein>
    <recommendedName>
        <fullName evidence="2">Ice-binding protein C-terminal domain-containing protein</fullName>
    </recommendedName>
</protein>
<dbReference type="SUPFAM" id="SSF49785">
    <property type="entry name" value="Galactose-binding domain-like"/>
    <property type="match status" value="1"/>
</dbReference>
<sequence>MKKLFASLALLASPLLALAATPNLVVNGSFEDNLLANGQWKNFSSLNGWTSVGAGIELRNNIAGSAFDGLNYVELDTTKNSSMFQTIATTAGQSYNFSFAYANRPGTPVSTNGLDWTVDGGTTWTALAALPAATGNHNWTPFSTSFVAGSSTRIGFRATGSSDTLGSSLDKVSLTAAVPEPETYALMLAGLGALGFVARRRKRQQA</sequence>
<feature type="domain" description="Ice-binding protein C-terminal" evidence="2">
    <location>
        <begin position="177"/>
        <end position="201"/>
    </location>
</feature>
<reference evidence="3 4" key="1">
    <citation type="submission" date="2020-08" db="EMBL/GenBank/DDBJ databases">
        <title>Functional genomics of gut bacteria from endangered species of beetles.</title>
        <authorList>
            <person name="Carlos-Shanley C."/>
        </authorList>
    </citation>
    <scope>NUCLEOTIDE SEQUENCE [LARGE SCALE GENOMIC DNA]</scope>
    <source>
        <strain evidence="3 4">S00239</strain>
    </source>
</reference>
<proteinExistence type="predicted"/>
<evidence type="ECO:0000313" key="3">
    <source>
        <dbReference type="EMBL" id="MBB4843503.1"/>
    </source>
</evidence>
<dbReference type="Gene3D" id="2.60.120.260">
    <property type="entry name" value="Galactose-binding domain-like"/>
    <property type="match status" value="1"/>
</dbReference>
<dbReference type="InterPro" id="IPR013424">
    <property type="entry name" value="Ice-binding_C"/>
</dbReference>
<dbReference type="RefSeq" id="WP_184298810.1">
    <property type="nucleotide sequence ID" value="NZ_JACHLP010000003.1"/>
</dbReference>
<name>A0A840L9T1_9BURK</name>
<accession>A0A840L9T1</accession>
<organism evidence="3 4">
    <name type="scientific">Roseateles oligotrophus</name>
    <dbReference type="NCBI Taxonomy" id="1769250"/>
    <lineage>
        <taxon>Bacteria</taxon>
        <taxon>Pseudomonadati</taxon>
        <taxon>Pseudomonadota</taxon>
        <taxon>Betaproteobacteria</taxon>
        <taxon>Burkholderiales</taxon>
        <taxon>Sphaerotilaceae</taxon>
        <taxon>Roseateles</taxon>
    </lineage>
</organism>
<keyword evidence="1" id="KW-0732">Signal</keyword>
<feature type="signal peptide" evidence="1">
    <location>
        <begin position="1"/>
        <end position="19"/>
    </location>
</feature>